<accession>K3XLB4</accession>
<dbReference type="HOGENOM" id="CLU_1126116_0_0_1"/>
<reference evidence="2" key="2">
    <citation type="submission" date="2018-08" db="UniProtKB">
        <authorList>
            <consortium name="EnsemblPlants"/>
        </authorList>
    </citation>
    <scope>IDENTIFICATION</scope>
    <source>
        <strain evidence="2">Yugu1</strain>
    </source>
</reference>
<dbReference type="Gene3D" id="3.40.50.300">
    <property type="entry name" value="P-loop containing nucleotide triphosphate hydrolases"/>
    <property type="match status" value="1"/>
</dbReference>
<organism evidence="2 3">
    <name type="scientific">Setaria italica</name>
    <name type="common">Foxtail millet</name>
    <name type="synonym">Panicum italicum</name>
    <dbReference type="NCBI Taxonomy" id="4555"/>
    <lineage>
        <taxon>Eukaryota</taxon>
        <taxon>Viridiplantae</taxon>
        <taxon>Streptophyta</taxon>
        <taxon>Embryophyta</taxon>
        <taxon>Tracheophyta</taxon>
        <taxon>Spermatophyta</taxon>
        <taxon>Magnoliopsida</taxon>
        <taxon>Liliopsida</taxon>
        <taxon>Poales</taxon>
        <taxon>Poaceae</taxon>
        <taxon>PACMAD clade</taxon>
        <taxon>Panicoideae</taxon>
        <taxon>Panicodae</taxon>
        <taxon>Paniceae</taxon>
        <taxon>Cenchrinae</taxon>
        <taxon>Setaria</taxon>
    </lineage>
</organism>
<dbReference type="InterPro" id="IPR027417">
    <property type="entry name" value="P-loop_NTPase"/>
</dbReference>
<name>K3XLB4_SETIT</name>
<dbReference type="InterPro" id="IPR002182">
    <property type="entry name" value="NB-ARC"/>
</dbReference>
<proteinExistence type="predicted"/>
<dbReference type="OMA" id="ICTARHG"/>
<dbReference type="EnsemblPlants" id="KQL08721">
    <property type="protein sequence ID" value="KQL08721"/>
    <property type="gene ID" value="SETIT_002687mg"/>
</dbReference>
<dbReference type="Gramene" id="KQL08721">
    <property type="protein sequence ID" value="KQL08721"/>
    <property type="gene ID" value="SETIT_002687mg"/>
</dbReference>
<dbReference type="InParanoid" id="K3XLB4"/>
<reference evidence="3" key="1">
    <citation type="journal article" date="2012" name="Nat. Biotechnol.">
        <title>Reference genome sequence of the model plant Setaria.</title>
        <authorList>
            <person name="Bennetzen J.L."/>
            <person name="Schmutz J."/>
            <person name="Wang H."/>
            <person name="Percifield R."/>
            <person name="Hawkins J."/>
            <person name="Pontaroli A.C."/>
            <person name="Estep M."/>
            <person name="Feng L."/>
            <person name="Vaughn J.N."/>
            <person name="Grimwood J."/>
            <person name="Jenkins J."/>
            <person name="Barry K."/>
            <person name="Lindquist E."/>
            <person name="Hellsten U."/>
            <person name="Deshpande S."/>
            <person name="Wang X."/>
            <person name="Wu X."/>
            <person name="Mitros T."/>
            <person name="Triplett J."/>
            <person name="Yang X."/>
            <person name="Ye C.Y."/>
            <person name="Mauro-Herrera M."/>
            <person name="Wang L."/>
            <person name="Li P."/>
            <person name="Sharma M."/>
            <person name="Sharma R."/>
            <person name="Ronald P.C."/>
            <person name="Panaud O."/>
            <person name="Kellogg E.A."/>
            <person name="Brutnell T.P."/>
            <person name="Doust A.N."/>
            <person name="Tuskan G.A."/>
            <person name="Rokhsar D."/>
            <person name="Devos K.M."/>
        </authorList>
    </citation>
    <scope>NUCLEOTIDE SEQUENCE [LARGE SCALE GENOMIC DNA]</scope>
    <source>
        <strain evidence="3">cv. Yugu1</strain>
    </source>
</reference>
<evidence type="ECO:0000259" key="1">
    <source>
        <dbReference type="Pfam" id="PF00931"/>
    </source>
</evidence>
<sequence length="247" mass="27347">MEPLPLLSCAVPSSFFSVAAVVYPGAGRLRQKALEDHEKETKKFLKKPTYLAYIDLLLADMDAAAKRQEAMESVNGFIRTVLASCFGRICTARHGHLRGQGARLPGARRLRRVLAAGDIGQTRHGQSTLLRIIHDNYSSYRPFEYILELAYGCTAAMFHDVFARTVGSRRNQTSSALLAKTISRRLEDKTFLLMLDDVRDDGIDLSAIGLPMPLDRKVVFTARDQAVCAKMGCAEGNTIQMQRLGVV</sequence>
<evidence type="ECO:0000313" key="2">
    <source>
        <dbReference type="EnsemblPlants" id="KQL08721"/>
    </source>
</evidence>
<feature type="domain" description="NB-ARC" evidence="1">
    <location>
        <begin position="124"/>
        <end position="242"/>
    </location>
</feature>
<dbReference type="GO" id="GO:0043531">
    <property type="term" value="F:ADP binding"/>
    <property type="evidence" value="ECO:0007669"/>
    <property type="project" value="InterPro"/>
</dbReference>
<keyword evidence="3" id="KW-1185">Reference proteome</keyword>
<dbReference type="Pfam" id="PF00931">
    <property type="entry name" value="NB-ARC"/>
    <property type="match status" value="1"/>
</dbReference>
<protein>
    <recommendedName>
        <fullName evidence="1">NB-ARC domain-containing protein</fullName>
    </recommendedName>
</protein>
<dbReference type="AlphaFoldDB" id="K3XLB4"/>
<dbReference type="Proteomes" id="UP000004995">
    <property type="component" value="Unassembled WGS sequence"/>
</dbReference>
<dbReference type="EMBL" id="AGNK02003465">
    <property type="status" value="NOT_ANNOTATED_CDS"/>
    <property type="molecule type" value="Genomic_DNA"/>
</dbReference>
<evidence type="ECO:0000313" key="3">
    <source>
        <dbReference type="Proteomes" id="UP000004995"/>
    </source>
</evidence>